<organism evidence="8 9">
    <name type="scientific">Desulfofundulus thermobenzoicus</name>
    <dbReference type="NCBI Taxonomy" id="29376"/>
    <lineage>
        <taxon>Bacteria</taxon>
        <taxon>Bacillati</taxon>
        <taxon>Bacillota</taxon>
        <taxon>Clostridia</taxon>
        <taxon>Eubacteriales</taxon>
        <taxon>Peptococcaceae</taxon>
        <taxon>Desulfofundulus</taxon>
    </lineage>
</organism>
<name>A0A6N7IV13_9FIRM</name>
<dbReference type="InterPro" id="IPR002645">
    <property type="entry name" value="STAS_dom"/>
</dbReference>
<protein>
    <recommendedName>
        <fullName evidence="3 6">Anti-sigma F factor antagonist</fullName>
    </recommendedName>
    <alternativeName>
        <fullName evidence="6">Stage II sporulation protein</fullName>
    </alternativeName>
</protein>
<evidence type="ECO:0000256" key="4">
    <source>
        <dbReference type="ARBA" id="ARBA00022553"/>
    </source>
</evidence>
<keyword evidence="4" id="KW-0597">Phosphoprotein</keyword>
<dbReference type="OrthoDB" id="9796601at2"/>
<dbReference type="Proteomes" id="UP000441717">
    <property type="component" value="Unassembled WGS sequence"/>
</dbReference>
<evidence type="ECO:0000256" key="6">
    <source>
        <dbReference type="RuleBase" id="RU003749"/>
    </source>
</evidence>
<proteinExistence type="inferred from homology"/>
<dbReference type="RefSeq" id="WP_152947393.1">
    <property type="nucleotide sequence ID" value="NZ_WHYR01000034.1"/>
</dbReference>
<dbReference type="Pfam" id="PF01740">
    <property type="entry name" value="STAS"/>
    <property type="match status" value="1"/>
</dbReference>
<comment type="caution">
    <text evidence="8">The sequence shown here is derived from an EMBL/GenBank/DDBJ whole genome shotgun (WGS) entry which is preliminary data.</text>
</comment>
<dbReference type="GO" id="GO:0043856">
    <property type="term" value="F:anti-sigma factor antagonist activity"/>
    <property type="evidence" value="ECO:0007669"/>
    <property type="project" value="InterPro"/>
</dbReference>
<evidence type="ECO:0000256" key="3">
    <source>
        <dbReference type="ARBA" id="ARBA00020784"/>
    </source>
</evidence>
<dbReference type="NCBIfam" id="TIGR02886">
    <property type="entry name" value="spore_II_AA"/>
    <property type="match status" value="1"/>
</dbReference>
<accession>A0A6N7IV13</accession>
<keyword evidence="9" id="KW-1185">Reference proteome</keyword>
<keyword evidence="5" id="KW-0749">Sporulation</keyword>
<dbReference type="EMBL" id="WHYR01000034">
    <property type="protein sequence ID" value="MQL52968.1"/>
    <property type="molecule type" value="Genomic_DNA"/>
</dbReference>
<gene>
    <name evidence="8" type="primary">spoIIAA</name>
    <name evidence="8" type="ORF">GFC01_11995</name>
</gene>
<dbReference type="AlphaFoldDB" id="A0A6N7IV13"/>
<evidence type="ECO:0000313" key="9">
    <source>
        <dbReference type="Proteomes" id="UP000441717"/>
    </source>
</evidence>
<dbReference type="NCBIfam" id="TIGR00377">
    <property type="entry name" value="ant_ant_sig"/>
    <property type="match status" value="1"/>
</dbReference>
<reference evidence="8 9" key="1">
    <citation type="submission" date="2019-10" db="EMBL/GenBank/DDBJ databases">
        <title>Comparative genomics of sulfur disproportionating microorganisms.</title>
        <authorList>
            <person name="Ward L.M."/>
            <person name="Bertran E."/>
            <person name="Johnston D."/>
        </authorList>
    </citation>
    <scope>NUCLEOTIDE SEQUENCE [LARGE SCALE GENOMIC DNA]</scope>
    <source>
        <strain evidence="8 9">DSM 14055</strain>
    </source>
</reference>
<evidence type="ECO:0000256" key="2">
    <source>
        <dbReference type="ARBA" id="ARBA00009013"/>
    </source>
</evidence>
<dbReference type="PANTHER" id="PTHR33495">
    <property type="entry name" value="ANTI-SIGMA FACTOR ANTAGONIST TM_1081-RELATED-RELATED"/>
    <property type="match status" value="1"/>
</dbReference>
<evidence type="ECO:0000313" key="8">
    <source>
        <dbReference type="EMBL" id="MQL52968.1"/>
    </source>
</evidence>
<comment type="function">
    <text evidence="1">In the phosphorylated form it could act as an anti-anti-sigma factor that counteracts SpoIIAB and thus releases sigma f from inhibition.</text>
</comment>
<dbReference type="GO" id="GO:0045152">
    <property type="term" value="F:antisigma factor binding"/>
    <property type="evidence" value="ECO:0007669"/>
    <property type="project" value="InterPro"/>
</dbReference>
<evidence type="ECO:0000256" key="5">
    <source>
        <dbReference type="ARBA" id="ARBA00022969"/>
    </source>
</evidence>
<dbReference type="GO" id="GO:0030435">
    <property type="term" value="P:sporulation resulting in formation of a cellular spore"/>
    <property type="evidence" value="ECO:0007669"/>
    <property type="project" value="UniProtKB-KW"/>
</dbReference>
<evidence type="ECO:0000259" key="7">
    <source>
        <dbReference type="PROSITE" id="PS50801"/>
    </source>
</evidence>
<dbReference type="SUPFAM" id="SSF52091">
    <property type="entry name" value="SpoIIaa-like"/>
    <property type="match status" value="1"/>
</dbReference>
<dbReference type="Gene3D" id="3.30.750.24">
    <property type="entry name" value="STAS domain"/>
    <property type="match status" value="1"/>
</dbReference>
<dbReference type="InterPro" id="IPR003658">
    <property type="entry name" value="Anti-sigma_ant"/>
</dbReference>
<sequence length="112" mass="12454">MEMDLEIRQDTLFVRPVGELDLGAADSLRHSVEQALNGNPVRHLVLNLSRVSYIDSAGLGVILGRYKRLAREGWRVSLVGLQPQVRRVMDLSGLLRIMGEYPSEEEAVARAG</sequence>
<comment type="similarity">
    <text evidence="2 6">Belongs to the anti-sigma-factor antagonist family.</text>
</comment>
<dbReference type="PANTHER" id="PTHR33495:SF2">
    <property type="entry name" value="ANTI-SIGMA FACTOR ANTAGONIST TM_1081-RELATED"/>
    <property type="match status" value="1"/>
</dbReference>
<feature type="domain" description="STAS" evidence="7">
    <location>
        <begin position="1"/>
        <end position="111"/>
    </location>
</feature>
<evidence type="ECO:0000256" key="1">
    <source>
        <dbReference type="ARBA" id="ARBA00001976"/>
    </source>
</evidence>
<dbReference type="InterPro" id="IPR014237">
    <property type="entry name" value="Anti-sigma_F_ant"/>
</dbReference>
<dbReference type="PROSITE" id="PS50801">
    <property type="entry name" value="STAS"/>
    <property type="match status" value="1"/>
</dbReference>
<dbReference type="InterPro" id="IPR036513">
    <property type="entry name" value="STAS_dom_sf"/>
</dbReference>
<dbReference type="CDD" id="cd07043">
    <property type="entry name" value="STAS_anti-anti-sigma_factors"/>
    <property type="match status" value="1"/>
</dbReference>